<reference evidence="1" key="1">
    <citation type="submission" date="2020-07" db="EMBL/GenBank/DDBJ databases">
        <title>Huge and variable diversity of episymbiotic CPR bacteria and DPANN archaea in groundwater ecosystems.</title>
        <authorList>
            <person name="He C.Y."/>
            <person name="Keren R."/>
            <person name="Whittaker M."/>
            <person name="Farag I.F."/>
            <person name="Doudna J."/>
            <person name="Cate J.H.D."/>
            <person name="Banfield J.F."/>
        </authorList>
    </citation>
    <scope>NUCLEOTIDE SEQUENCE</scope>
    <source>
        <strain evidence="1">NC_groundwater_972_Pr1_S-0.2um_49_27</strain>
    </source>
</reference>
<dbReference type="EMBL" id="JACQCQ010000011">
    <property type="protein sequence ID" value="MBI3627695.1"/>
    <property type="molecule type" value="Genomic_DNA"/>
</dbReference>
<dbReference type="Proteomes" id="UP000808388">
    <property type="component" value="Unassembled WGS sequence"/>
</dbReference>
<feature type="non-terminal residue" evidence="1">
    <location>
        <position position="72"/>
    </location>
</feature>
<accession>A0A9D6LU52</accession>
<comment type="caution">
    <text evidence="1">The sequence shown here is derived from an EMBL/GenBank/DDBJ whole genome shotgun (WGS) entry which is preliminary data.</text>
</comment>
<evidence type="ECO:0000313" key="1">
    <source>
        <dbReference type="EMBL" id="MBI3627695.1"/>
    </source>
</evidence>
<gene>
    <name evidence="1" type="ORF">HY220_03070</name>
</gene>
<name>A0A9D6LU52_9BACT</name>
<protein>
    <submittedName>
        <fullName evidence="1">Murein biosynthesis integral membrane protein MurJ</fullName>
    </submittedName>
</protein>
<sequence length="72" mass="7764">MRIRLLNREMSSVHAAALLLGAAGLLSRLCGVVRDRLLASHFGAGRELDIYYAAFQIPDFMSVVFLLGAGTA</sequence>
<organism evidence="1 2">
    <name type="scientific">Candidatus Sungiibacteriota bacterium</name>
    <dbReference type="NCBI Taxonomy" id="2750080"/>
    <lineage>
        <taxon>Bacteria</taxon>
        <taxon>Candidatus Sungiibacteriota</taxon>
    </lineage>
</organism>
<dbReference type="AlphaFoldDB" id="A0A9D6LU52"/>
<proteinExistence type="predicted"/>
<evidence type="ECO:0000313" key="2">
    <source>
        <dbReference type="Proteomes" id="UP000808388"/>
    </source>
</evidence>